<dbReference type="GO" id="GO:0008168">
    <property type="term" value="F:methyltransferase activity"/>
    <property type="evidence" value="ECO:0007669"/>
    <property type="project" value="UniProtKB-KW"/>
</dbReference>
<dbReference type="GO" id="GO:0006364">
    <property type="term" value="P:rRNA processing"/>
    <property type="evidence" value="ECO:0007669"/>
    <property type="project" value="UniProtKB-KW"/>
</dbReference>
<gene>
    <name evidence="8" type="primary">rsmI_1</name>
    <name evidence="8" type="ORF">SAMEA1982600_01256</name>
</gene>
<organism evidence="8 9">
    <name type="scientific">Bordetella ansorpii</name>
    <dbReference type="NCBI Taxonomy" id="288768"/>
    <lineage>
        <taxon>Bacteria</taxon>
        <taxon>Pseudomonadati</taxon>
        <taxon>Pseudomonadota</taxon>
        <taxon>Betaproteobacteria</taxon>
        <taxon>Burkholderiales</taxon>
        <taxon>Alcaligenaceae</taxon>
        <taxon>Bordetella</taxon>
    </lineage>
</organism>
<evidence type="ECO:0000256" key="5">
    <source>
        <dbReference type="ARBA" id="ARBA00022691"/>
    </source>
</evidence>
<dbReference type="RefSeq" id="WP_082887125.1">
    <property type="nucleotide sequence ID" value="NZ_FKBS01000013.1"/>
</dbReference>
<keyword evidence="5" id="KW-0949">S-adenosyl-L-methionine</keyword>
<evidence type="ECO:0000256" key="2">
    <source>
        <dbReference type="ARBA" id="ARBA00022552"/>
    </source>
</evidence>
<dbReference type="AlphaFoldDB" id="A0A157MK60"/>
<dbReference type="CDD" id="cd11649">
    <property type="entry name" value="RsmI_like"/>
    <property type="match status" value="1"/>
</dbReference>
<dbReference type="PANTHER" id="PTHR46111:SF2">
    <property type="entry name" value="SAM-DEPENDENT METHYLTRANSFERASE"/>
    <property type="match status" value="1"/>
</dbReference>
<dbReference type="InterPro" id="IPR014777">
    <property type="entry name" value="4pyrrole_Mease_sub1"/>
</dbReference>
<dbReference type="Proteomes" id="UP000077037">
    <property type="component" value="Unassembled WGS sequence"/>
</dbReference>
<dbReference type="PIRSF" id="PIRSF005917">
    <property type="entry name" value="MTase_YraL"/>
    <property type="match status" value="1"/>
</dbReference>
<dbReference type="Pfam" id="PF00590">
    <property type="entry name" value="TP_methylase"/>
    <property type="match status" value="1"/>
</dbReference>
<name>A0A157MK60_9BORD</name>
<accession>A0A157MK60</accession>
<dbReference type="EMBL" id="FKBS01000013">
    <property type="protein sequence ID" value="SAI09472.1"/>
    <property type="molecule type" value="Genomic_DNA"/>
</dbReference>
<dbReference type="InterPro" id="IPR014776">
    <property type="entry name" value="4pyrrole_Mease_sub2"/>
</dbReference>
<keyword evidence="2" id="KW-0698">rRNA processing</keyword>
<evidence type="ECO:0000256" key="1">
    <source>
        <dbReference type="ARBA" id="ARBA00022490"/>
    </source>
</evidence>
<dbReference type="EC" id="2.1.1.198" evidence="8"/>
<dbReference type="SUPFAM" id="SSF53790">
    <property type="entry name" value="Tetrapyrrole methylase"/>
    <property type="match status" value="1"/>
</dbReference>
<dbReference type="PANTHER" id="PTHR46111">
    <property type="entry name" value="RIBOSOMAL RNA SMALL SUBUNIT METHYLTRANSFERASE I"/>
    <property type="match status" value="1"/>
</dbReference>
<dbReference type="InterPro" id="IPR035996">
    <property type="entry name" value="4pyrrol_Methylase_sf"/>
</dbReference>
<proteinExistence type="predicted"/>
<reference evidence="8 9" key="1">
    <citation type="submission" date="2016-03" db="EMBL/GenBank/DDBJ databases">
        <authorList>
            <consortium name="Pathogen Informatics"/>
        </authorList>
    </citation>
    <scope>NUCLEOTIDE SEQUENCE [LARGE SCALE GENOMIC DNA]</scope>
    <source>
        <strain evidence="8 9">NCTC13364</strain>
    </source>
</reference>
<evidence type="ECO:0000256" key="4">
    <source>
        <dbReference type="ARBA" id="ARBA00022679"/>
    </source>
</evidence>
<keyword evidence="1" id="KW-0963">Cytoplasm</keyword>
<dbReference type="Gene3D" id="3.40.1010.10">
    <property type="entry name" value="Cobalt-precorrin-4 Transmethylase, Domain 1"/>
    <property type="match status" value="1"/>
</dbReference>
<dbReference type="InterPro" id="IPR008189">
    <property type="entry name" value="rRNA_ssu_MeTfrase_I"/>
</dbReference>
<dbReference type="InterPro" id="IPR000878">
    <property type="entry name" value="4pyrrol_Mease"/>
</dbReference>
<keyword evidence="3 8" id="KW-0489">Methyltransferase</keyword>
<evidence type="ECO:0000256" key="3">
    <source>
        <dbReference type="ARBA" id="ARBA00022603"/>
    </source>
</evidence>
<sequence>MSAAPQDNALAPAQDGATSAHQPPALHLIPVGLGDAPPERWLPAEVRALAGRLDLYIAENAKTARAFLKLMGTARPLQEITIHALSPDTKTEQIKQWLAPLREGKDIGLVSEAGCPAVADPGAKVVAEAHRQGLAVRPWVGPSSLLLGLMASGLDGQRFAFHGYAPVDPAERTRQLKGWEQHSAKQNQTQMLIETPYRNAAMFKALLGALRPDTRLCVARSLTTDQEWVRTRTIAEWQRHPAPDLDKKPTLFLFLAR</sequence>
<dbReference type="GO" id="GO:0032259">
    <property type="term" value="P:methylation"/>
    <property type="evidence" value="ECO:0007669"/>
    <property type="project" value="UniProtKB-KW"/>
</dbReference>
<evidence type="ECO:0000256" key="6">
    <source>
        <dbReference type="SAM" id="MobiDB-lite"/>
    </source>
</evidence>
<dbReference type="Gene3D" id="3.30.950.10">
    <property type="entry name" value="Methyltransferase, Cobalt-precorrin-4 Transmethylase, Domain 2"/>
    <property type="match status" value="1"/>
</dbReference>
<evidence type="ECO:0000259" key="7">
    <source>
        <dbReference type="Pfam" id="PF00590"/>
    </source>
</evidence>
<feature type="region of interest" description="Disordered" evidence="6">
    <location>
        <begin position="1"/>
        <end position="22"/>
    </location>
</feature>
<feature type="domain" description="Tetrapyrrole methylase" evidence="7">
    <location>
        <begin position="26"/>
        <end position="236"/>
    </location>
</feature>
<evidence type="ECO:0000313" key="9">
    <source>
        <dbReference type="Proteomes" id="UP000077037"/>
    </source>
</evidence>
<dbReference type="OrthoDB" id="7061662at2"/>
<protein>
    <submittedName>
        <fullName evidence="8">Uroporphyrin-III C/tetrapyrrole methyltransferase</fullName>
        <ecNumber evidence="8">2.1.1.198</ecNumber>
    </submittedName>
</protein>
<keyword evidence="4 8" id="KW-0808">Transferase</keyword>
<evidence type="ECO:0000313" key="8">
    <source>
        <dbReference type="EMBL" id="SAI09472.1"/>
    </source>
</evidence>